<evidence type="ECO:0000256" key="2">
    <source>
        <dbReference type="ARBA" id="ARBA00004606"/>
    </source>
</evidence>
<comment type="caution">
    <text evidence="10">The sequence shown here is derived from an EMBL/GenBank/DDBJ whole genome shotgun (WGS) entry which is preliminary data.</text>
</comment>
<evidence type="ECO:0000256" key="1">
    <source>
        <dbReference type="ARBA" id="ARBA00004394"/>
    </source>
</evidence>
<keyword evidence="3" id="KW-0808">Transferase</keyword>
<keyword evidence="5" id="KW-0735">Signal-anchor</keyword>
<dbReference type="EMBL" id="JABFCR010000003">
    <property type="protein sequence ID" value="NNU33108.1"/>
    <property type="molecule type" value="Genomic_DNA"/>
</dbReference>
<evidence type="ECO:0000256" key="4">
    <source>
        <dbReference type="ARBA" id="ARBA00022692"/>
    </source>
</evidence>
<keyword evidence="11" id="KW-1185">Reference proteome</keyword>
<evidence type="ECO:0000256" key="7">
    <source>
        <dbReference type="ARBA" id="ARBA00023034"/>
    </source>
</evidence>
<protein>
    <recommendedName>
        <fullName evidence="12">Glycosyl transferase</fullName>
    </recommendedName>
</protein>
<proteinExistence type="predicted"/>
<comment type="subcellular location">
    <subcellularLocation>
        <location evidence="9">Endomembrane system</location>
        <topology evidence="9">Single-pass membrane protein</topology>
    </subcellularLocation>
    <subcellularLocation>
        <location evidence="1">Golgi apparatus membrane</location>
    </subcellularLocation>
    <subcellularLocation>
        <location evidence="2">Membrane</location>
        <topology evidence="2">Single-pass type II membrane protein</topology>
    </subcellularLocation>
</comment>
<dbReference type="PANTHER" id="PTHR31646:SF1">
    <property type="entry name" value="ALPHA-1,2-MANNOSYLTRANSFERASE MNN2"/>
    <property type="match status" value="1"/>
</dbReference>
<gene>
    <name evidence="10" type="ORF">HK413_00960</name>
</gene>
<dbReference type="Pfam" id="PF11051">
    <property type="entry name" value="Mannosyl_trans3"/>
    <property type="match status" value="1"/>
</dbReference>
<dbReference type="InterPro" id="IPR029044">
    <property type="entry name" value="Nucleotide-diphossugar_trans"/>
</dbReference>
<keyword evidence="8" id="KW-0472">Membrane</keyword>
<evidence type="ECO:0000256" key="3">
    <source>
        <dbReference type="ARBA" id="ARBA00022679"/>
    </source>
</evidence>
<evidence type="ECO:0000313" key="11">
    <source>
        <dbReference type="Proteomes" id="UP000566071"/>
    </source>
</evidence>
<keyword evidence="7" id="KW-0333">Golgi apparatus</keyword>
<reference evidence="10 11" key="1">
    <citation type="submission" date="2020-05" db="EMBL/GenBank/DDBJ databases">
        <authorList>
            <person name="Khan S.A."/>
            <person name="Jeon C.O."/>
            <person name="Chun B.H."/>
        </authorList>
    </citation>
    <scope>NUCLEOTIDE SEQUENCE [LARGE SCALE GENOMIC DNA]</scope>
    <source>
        <strain evidence="10 11">S1162</strain>
    </source>
</reference>
<evidence type="ECO:0000256" key="5">
    <source>
        <dbReference type="ARBA" id="ARBA00022968"/>
    </source>
</evidence>
<evidence type="ECO:0000256" key="6">
    <source>
        <dbReference type="ARBA" id="ARBA00022989"/>
    </source>
</evidence>
<name>A0ABX1W0I5_9SPHI</name>
<dbReference type="Proteomes" id="UP000566071">
    <property type="component" value="Unassembled WGS sequence"/>
</dbReference>
<keyword evidence="6" id="KW-1133">Transmembrane helix</keyword>
<accession>A0ABX1W0I5</accession>
<evidence type="ECO:0000256" key="9">
    <source>
        <dbReference type="ARBA" id="ARBA00037847"/>
    </source>
</evidence>
<organism evidence="10 11">
    <name type="scientific">Mucilaginibacter humi</name>
    <dbReference type="NCBI Taxonomy" id="2732510"/>
    <lineage>
        <taxon>Bacteria</taxon>
        <taxon>Pseudomonadati</taxon>
        <taxon>Bacteroidota</taxon>
        <taxon>Sphingobacteriia</taxon>
        <taxon>Sphingobacteriales</taxon>
        <taxon>Sphingobacteriaceae</taxon>
        <taxon>Mucilaginibacter</taxon>
    </lineage>
</organism>
<sequence>MSEKNISNDEKLANNKSYFLKNGIRKIGINFSEDSIHYLNFTRKSHIQEIEPYPNSKFKERGIVICAGGVDYFTCAWIAIKRLRFLECTLPMEVWFLNGELSPELIKLFEGLNVECKNFLDYQPTQLTGFQLKPLSIILSRFQEVLFIDADNNCLTDPTFCLTV</sequence>
<evidence type="ECO:0008006" key="12">
    <source>
        <dbReference type="Google" id="ProtNLM"/>
    </source>
</evidence>
<keyword evidence="4" id="KW-0812">Transmembrane</keyword>
<evidence type="ECO:0000256" key="8">
    <source>
        <dbReference type="ARBA" id="ARBA00023136"/>
    </source>
</evidence>
<dbReference type="PANTHER" id="PTHR31646">
    <property type="entry name" value="ALPHA-1,2-MANNOSYLTRANSFERASE MNN2"/>
    <property type="match status" value="1"/>
</dbReference>
<evidence type="ECO:0000313" key="10">
    <source>
        <dbReference type="EMBL" id="NNU33108.1"/>
    </source>
</evidence>
<dbReference type="InterPro" id="IPR022751">
    <property type="entry name" value="Alpha_mannosyltransferase"/>
</dbReference>
<dbReference type="SUPFAM" id="SSF53448">
    <property type="entry name" value="Nucleotide-diphospho-sugar transferases"/>
    <property type="match status" value="1"/>
</dbReference>